<keyword evidence="3 7" id="KW-0812">Transmembrane</keyword>
<reference evidence="10 11" key="1">
    <citation type="submission" date="2006-02" db="EMBL/GenBank/DDBJ databases">
        <authorList>
            <person name="Moran M.A."/>
            <person name="Kjelleberg S."/>
            <person name="Egan S."/>
            <person name="Saunders N."/>
            <person name="Thomas T."/>
            <person name="Ferriera S."/>
            <person name="Johnson J."/>
            <person name="Kravitz S."/>
            <person name="Halpern A."/>
            <person name="Remington K."/>
            <person name="Beeson K."/>
            <person name="Tran B."/>
            <person name="Rogers Y.-H."/>
            <person name="Friedman R."/>
            <person name="Venter J.C."/>
        </authorList>
    </citation>
    <scope>NUCLEOTIDE SEQUENCE [LARGE SCALE GENOMIC DNA]</scope>
    <source>
        <strain evidence="10 11">D2</strain>
    </source>
</reference>
<dbReference type="Proteomes" id="UP000006201">
    <property type="component" value="Unassembled WGS sequence"/>
</dbReference>
<dbReference type="Pfam" id="PF02687">
    <property type="entry name" value="FtsX"/>
    <property type="match status" value="1"/>
</dbReference>
<dbReference type="PANTHER" id="PTHR30572">
    <property type="entry name" value="MEMBRANE COMPONENT OF TRANSPORTER-RELATED"/>
    <property type="match status" value="1"/>
</dbReference>
<sequence>MSELKPIFNSLLRSRVGAVLLIVQIALTLAIVSNAAFMIHDRIAYLNQPTGYPEQDIFKFNVTSFGKDIDLSKQFELDEDAVRAIPGVINAVMINQIPISGSGDSTGFALKPRSEPGPSIRAAYFIADENFADAAGVKIISGRNIRPDEVVMSNKFDTVPTVALVSKQFAKDMFPDSDPLGQIIYYGDNPFTVVGVLDHMTGPWLSDSRPNNVVIFPFALGQTIRKFLVRTEPGMRDEVMHQIESLMLGLESQRVITDLTTMDDKKAEYVAQDRLMMRMLIALISILVVVTALGIFGLTLFNISKRTKQIGTRRALGAKKSDIVKYFIIENGLISAVGLVIGAIFAILLGNKLMTLYSLPQLNFKYVVVTAFGIFVMSLIAVYGPAKRAANISPSIATRSV</sequence>
<feature type="transmembrane region" description="Helical" evidence="7">
    <location>
        <begin position="323"/>
        <end position="349"/>
    </location>
</feature>
<evidence type="ECO:0000256" key="7">
    <source>
        <dbReference type="SAM" id="Phobius"/>
    </source>
</evidence>
<comment type="caution">
    <text evidence="10">The sequence shown here is derived from an EMBL/GenBank/DDBJ whole genome shotgun (WGS) entry which is preliminary data.</text>
</comment>
<feature type="transmembrane region" description="Helical" evidence="7">
    <location>
        <begin position="364"/>
        <end position="383"/>
    </location>
</feature>
<keyword evidence="2" id="KW-1003">Cell membrane</keyword>
<proteinExistence type="inferred from homology"/>
<dbReference type="AlphaFoldDB" id="A4C438"/>
<name>A4C438_9GAMM</name>
<evidence type="ECO:0000256" key="4">
    <source>
        <dbReference type="ARBA" id="ARBA00022989"/>
    </source>
</evidence>
<evidence type="ECO:0000256" key="2">
    <source>
        <dbReference type="ARBA" id="ARBA00022475"/>
    </source>
</evidence>
<gene>
    <name evidence="10" type="ORF">PTD2_02086</name>
</gene>
<evidence type="ECO:0000313" key="11">
    <source>
        <dbReference type="Proteomes" id="UP000006201"/>
    </source>
</evidence>
<dbReference type="EMBL" id="AAOH01000001">
    <property type="protein sequence ID" value="EAR30320.1"/>
    <property type="molecule type" value="Genomic_DNA"/>
</dbReference>
<keyword evidence="5 7" id="KW-0472">Membrane</keyword>
<feature type="transmembrane region" description="Helical" evidence="7">
    <location>
        <begin position="279"/>
        <end position="303"/>
    </location>
</feature>
<dbReference type="GO" id="GO:0022857">
    <property type="term" value="F:transmembrane transporter activity"/>
    <property type="evidence" value="ECO:0007669"/>
    <property type="project" value="TreeGrafter"/>
</dbReference>
<dbReference type="PANTHER" id="PTHR30572:SF4">
    <property type="entry name" value="ABC TRANSPORTER PERMEASE YTRF"/>
    <property type="match status" value="1"/>
</dbReference>
<dbReference type="InterPro" id="IPR003838">
    <property type="entry name" value="ABC3_permease_C"/>
</dbReference>
<dbReference type="HOGENOM" id="CLU_056182_0_0_6"/>
<evidence type="ECO:0000256" key="6">
    <source>
        <dbReference type="ARBA" id="ARBA00038076"/>
    </source>
</evidence>
<dbReference type="InterPro" id="IPR050250">
    <property type="entry name" value="Macrolide_Exporter_MacB"/>
</dbReference>
<evidence type="ECO:0000313" key="10">
    <source>
        <dbReference type="EMBL" id="EAR30320.1"/>
    </source>
</evidence>
<evidence type="ECO:0000256" key="5">
    <source>
        <dbReference type="ARBA" id="ARBA00023136"/>
    </source>
</evidence>
<dbReference type="GO" id="GO:0005886">
    <property type="term" value="C:plasma membrane"/>
    <property type="evidence" value="ECO:0007669"/>
    <property type="project" value="UniProtKB-SubCell"/>
</dbReference>
<evidence type="ECO:0000259" key="8">
    <source>
        <dbReference type="Pfam" id="PF02687"/>
    </source>
</evidence>
<dbReference type="OrthoDB" id="9770036at2"/>
<feature type="domain" description="MacB-like periplasmic core" evidence="9">
    <location>
        <begin position="27"/>
        <end position="245"/>
    </location>
</feature>
<comment type="subcellular location">
    <subcellularLocation>
        <location evidence="1">Cell membrane</location>
        <topology evidence="1">Multi-pass membrane protein</topology>
    </subcellularLocation>
</comment>
<organism evidence="10 11">
    <name type="scientific">Pseudoalteromonas tunicata D2</name>
    <dbReference type="NCBI Taxonomy" id="87626"/>
    <lineage>
        <taxon>Bacteria</taxon>
        <taxon>Pseudomonadati</taxon>
        <taxon>Pseudomonadota</taxon>
        <taxon>Gammaproteobacteria</taxon>
        <taxon>Alteromonadales</taxon>
        <taxon>Pseudoalteromonadaceae</taxon>
        <taxon>Pseudoalteromonas</taxon>
    </lineage>
</organism>
<dbReference type="eggNOG" id="COG0577">
    <property type="taxonomic scope" value="Bacteria"/>
</dbReference>
<protein>
    <submittedName>
        <fullName evidence="10">ABC transporter, permease protein</fullName>
    </submittedName>
</protein>
<keyword evidence="4 7" id="KW-1133">Transmembrane helix</keyword>
<dbReference type="InterPro" id="IPR025857">
    <property type="entry name" value="MacB_PCD"/>
</dbReference>
<accession>A4C438</accession>
<comment type="similarity">
    <text evidence="6">Belongs to the ABC-4 integral membrane protein family.</text>
</comment>
<keyword evidence="11" id="KW-1185">Reference proteome</keyword>
<dbReference type="STRING" id="87626.PTD2_02086"/>
<dbReference type="RefSeq" id="WP_009836618.1">
    <property type="nucleotide sequence ID" value="NZ_AAOH01000001.1"/>
</dbReference>
<evidence type="ECO:0000259" key="9">
    <source>
        <dbReference type="Pfam" id="PF12704"/>
    </source>
</evidence>
<dbReference type="Pfam" id="PF12704">
    <property type="entry name" value="MacB_PCD"/>
    <property type="match status" value="1"/>
</dbReference>
<evidence type="ECO:0000256" key="3">
    <source>
        <dbReference type="ARBA" id="ARBA00022692"/>
    </source>
</evidence>
<evidence type="ECO:0000256" key="1">
    <source>
        <dbReference type="ARBA" id="ARBA00004651"/>
    </source>
</evidence>
<feature type="domain" description="ABC3 transporter permease C-terminal" evidence="8">
    <location>
        <begin position="282"/>
        <end position="394"/>
    </location>
</feature>